<dbReference type="AlphaFoldDB" id="A0AA86T3N5"/>
<proteinExistence type="predicted"/>
<evidence type="ECO:0000313" key="2">
    <source>
        <dbReference type="EMBL" id="CAJ1973803.1"/>
    </source>
</evidence>
<dbReference type="GO" id="GO:0071763">
    <property type="term" value="P:nuclear membrane organization"/>
    <property type="evidence" value="ECO:0007669"/>
    <property type="project" value="TreeGrafter"/>
</dbReference>
<dbReference type="PANTHER" id="PTHR33416">
    <property type="entry name" value="NUCLEAR PORE COMPLEX PROTEIN NUP1"/>
    <property type="match status" value="1"/>
</dbReference>
<dbReference type="PANTHER" id="PTHR33416:SF17">
    <property type="entry name" value="PROTEIN KAKU4"/>
    <property type="match status" value="1"/>
</dbReference>
<sequence>MASVPGSRFGGKILRTRRSAAARSRTPYDRPATVEPPSPNWLSRFVFSPSRFIASGAGKIISSVLDLDNSSPSPSSSATSSPSSSANDSDAGVLFCFDYSSLCALTLVVVDRLGRSSIREEVGTFDDENDNQSDGDVALSKIEVFSLVMQAVHDDACIHMYVVPLTYGPFGNFRRLHSDGISELINFSVKELKPFVGNSKNKHTIEQHLMKESFSRSRVVDPANDDDGDRRATDILNKTLGTDSYSPDLHSAAIMEAKKWLQEKKSGFDTNSDIGYGSPCLNLVALPQDLKDEGSPVDVAKSYMRTRPPWASPTIDHTKSRTPSGIQLFKEETPYLLGNNSTPSSKLKRDSATTGSWSIQDEIRRVRFRATEDLLRTLPSSKIDWSAFGMENKNNVNSSAIENIGASLAEGVHNSTNLVDAPANLAGGFGSQVSPDLESKLDGFQPESVLSVPVNINSEQDQDSVAVQQTKGTQDDSREITISGLGDGFSNDIHRDDGLVKVNGINDTNGLGHQLDSVEETREAINYRLQDSKHVVAQEKVRAEDALANGFPSSEPSFNAAQVIEPNTKALEDKEPNTNASSQERTAQVVLEQEACKTLRESMDVPDVIGDDDGVASGSQNSSSVQYEVQQATSQLGVESGLPSTPTSIGKQRGRRITTRYNRRGRGRGVK</sequence>
<feature type="compositionally biased region" description="Polar residues" evidence="1">
    <location>
        <begin position="617"/>
        <end position="650"/>
    </location>
</feature>
<evidence type="ECO:0000313" key="3">
    <source>
        <dbReference type="Proteomes" id="UP001189624"/>
    </source>
</evidence>
<dbReference type="GO" id="GO:0005635">
    <property type="term" value="C:nuclear envelope"/>
    <property type="evidence" value="ECO:0007669"/>
    <property type="project" value="TreeGrafter"/>
</dbReference>
<evidence type="ECO:0000256" key="1">
    <source>
        <dbReference type="SAM" id="MobiDB-lite"/>
    </source>
</evidence>
<protein>
    <submittedName>
        <fullName evidence="2">Uncharacterized protein</fullName>
    </submittedName>
</protein>
<feature type="region of interest" description="Disordered" evidence="1">
    <location>
        <begin position="604"/>
        <end position="671"/>
    </location>
</feature>
<reference evidence="2" key="1">
    <citation type="submission" date="2023-10" db="EMBL/GenBank/DDBJ databases">
        <authorList>
            <person name="Domelevo Entfellner J.-B."/>
        </authorList>
    </citation>
    <scope>NUCLEOTIDE SEQUENCE</scope>
</reference>
<name>A0AA86T3N5_9FABA</name>
<organism evidence="2 3">
    <name type="scientific">Sphenostylis stenocarpa</name>
    <dbReference type="NCBI Taxonomy" id="92480"/>
    <lineage>
        <taxon>Eukaryota</taxon>
        <taxon>Viridiplantae</taxon>
        <taxon>Streptophyta</taxon>
        <taxon>Embryophyta</taxon>
        <taxon>Tracheophyta</taxon>
        <taxon>Spermatophyta</taxon>
        <taxon>Magnoliopsida</taxon>
        <taxon>eudicotyledons</taxon>
        <taxon>Gunneridae</taxon>
        <taxon>Pentapetalae</taxon>
        <taxon>rosids</taxon>
        <taxon>fabids</taxon>
        <taxon>Fabales</taxon>
        <taxon>Fabaceae</taxon>
        <taxon>Papilionoideae</taxon>
        <taxon>50 kb inversion clade</taxon>
        <taxon>NPAAA clade</taxon>
        <taxon>indigoferoid/millettioid clade</taxon>
        <taxon>Phaseoleae</taxon>
        <taxon>Sphenostylis</taxon>
    </lineage>
</organism>
<dbReference type="Gramene" id="rna-AYBTSS11_LOCUS25869">
    <property type="protein sequence ID" value="CAJ1973803.1"/>
    <property type="gene ID" value="gene-AYBTSS11_LOCUS25869"/>
</dbReference>
<feature type="region of interest" description="Disordered" evidence="1">
    <location>
        <begin position="1"/>
        <end position="40"/>
    </location>
</feature>
<dbReference type="Proteomes" id="UP001189624">
    <property type="component" value="Chromosome 9"/>
</dbReference>
<accession>A0AA86T3N5</accession>
<dbReference type="EMBL" id="OY731406">
    <property type="protein sequence ID" value="CAJ1973803.1"/>
    <property type="molecule type" value="Genomic_DNA"/>
</dbReference>
<feature type="compositionally biased region" description="Basic residues" evidence="1">
    <location>
        <begin position="652"/>
        <end position="671"/>
    </location>
</feature>
<keyword evidence="3" id="KW-1185">Reference proteome</keyword>
<gene>
    <name evidence="2" type="ORF">AYBTSS11_LOCUS25869</name>
</gene>